<dbReference type="EMBL" id="QGKV02000649">
    <property type="protein sequence ID" value="KAF3579727.1"/>
    <property type="molecule type" value="Genomic_DNA"/>
</dbReference>
<reference evidence="1 2" key="1">
    <citation type="journal article" date="2020" name="BMC Genomics">
        <title>Intraspecific diversification of the crop wild relative Brassica cretica Lam. using demographic model selection.</title>
        <authorList>
            <person name="Kioukis A."/>
            <person name="Michalopoulou V.A."/>
            <person name="Briers L."/>
            <person name="Pirintsos S."/>
            <person name="Studholme D.J."/>
            <person name="Pavlidis P."/>
            <person name="Sarris P.F."/>
        </authorList>
    </citation>
    <scope>NUCLEOTIDE SEQUENCE [LARGE SCALE GENOMIC DNA]</scope>
    <source>
        <strain evidence="2">cv. PFS-1207/04</strain>
    </source>
</reference>
<sequence>MDSKSEIRSKFRVRSPFERFKTDLIKLSAATAELRWRTAAKAAKTISGGGAWPSRARRGKTLNRACGFVRTPIAAWSMATASYRGQEHDGGLADMKFSTFRKLWSISGYLELRLMVMTSLTTSWRVVAPARTPGGAISTSSLSLSTSDWEMGFIVHILGFFDWASGNR</sequence>
<evidence type="ECO:0000313" key="2">
    <source>
        <dbReference type="Proteomes" id="UP000266723"/>
    </source>
</evidence>
<name>A0ABQ7DP11_BRACR</name>
<organism evidence="1 2">
    <name type="scientific">Brassica cretica</name>
    <name type="common">Mustard</name>
    <dbReference type="NCBI Taxonomy" id="69181"/>
    <lineage>
        <taxon>Eukaryota</taxon>
        <taxon>Viridiplantae</taxon>
        <taxon>Streptophyta</taxon>
        <taxon>Embryophyta</taxon>
        <taxon>Tracheophyta</taxon>
        <taxon>Spermatophyta</taxon>
        <taxon>Magnoliopsida</taxon>
        <taxon>eudicotyledons</taxon>
        <taxon>Gunneridae</taxon>
        <taxon>Pentapetalae</taxon>
        <taxon>rosids</taxon>
        <taxon>malvids</taxon>
        <taxon>Brassicales</taxon>
        <taxon>Brassicaceae</taxon>
        <taxon>Brassiceae</taxon>
        <taxon>Brassica</taxon>
    </lineage>
</organism>
<keyword evidence="2" id="KW-1185">Reference proteome</keyword>
<protein>
    <submittedName>
        <fullName evidence="1">Uncharacterized protein</fullName>
    </submittedName>
</protein>
<dbReference type="Proteomes" id="UP000266723">
    <property type="component" value="Unassembled WGS sequence"/>
</dbReference>
<accession>A0ABQ7DP11</accession>
<proteinExistence type="predicted"/>
<evidence type="ECO:0000313" key="1">
    <source>
        <dbReference type="EMBL" id="KAF3579727.1"/>
    </source>
</evidence>
<comment type="caution">
    <text evidence="1">The sequence shown here is derived from an EMBL/GenBank/DDBJ whole genome shotgun (WGS) entry which is preliminary data.</text>
</comment>
<gene>
    <name evidence="1" type="ORF">DY000_02034822</name>
</gene>